<dbReference type="Gene3D" id="3.40.30.10">
    <property type="entry name" value="Glutaredoxin"/>
    <property type="match status" value="1"/>
</dbReference>
<dbReference type="Pfam" id="PF13417">
    <property type="entry name" value="GST_N_3"/>
    <property type="match status" value="1"/>
</dbReference>
<dbReference type="Proteomes" id="UP000258707">
    <property type="component" value="Chromosome"/>
</dbReference>
<feature type="region of interest" description="Disordered" evidence="1">
    <location>
        <begin position="122"/>
        <end position="144"/>
    </location>
</feature>
<dbReference type="InterPro" id="IPR036249">
    <property type="entry name" value="Thioredoxin-like_sf"/>
</dbReference>
<accession>A0A346PAV3</accession>
<dbReference type="PROSITE" id="PS50404">
    <property type="entry name" value="GST_NTER"/>
    <property type="match status" value="1"/>
</dbReference>
<feature type="domain" description="GST N-terminal" evidence="2">
    <location>
        <begin position="43"/>
        <end position="124"/>
    </location>
</feature>
<evidence type="ECO:0000313" key="3">
    <source>
        <dbReference type="EMBL" id="AXR76648.1"/>
    </source>
</evidence>
<feature type="compositionally biased region" description="Basic and acidic residues" evidence="1">
    <location>
        <begin position="135"/>
        <end position="144"/>
    </location>
</feature>
<dbReference type="SUPFAM" id="SSF52833">
    <property type="entry name" value="Thioredoxin-like"/>
    <property type="match status" value="1"/>
</dbReference>
<dbReference type="EMBL" id="CP024047">
    <property type="protein sequence ID" value="AXR76648.1"/>
    <property type="molecule type" value="Genomic_DNA"/>
</dbReference>
<reference evidence="4" key="1">
    <citation type="submission" date="2017-10" db="EMBL/GenBank/DDBJ databases">
        <title>Phenotypic and genomic properties of facultatively anaerobic sulfur-reducing natronoarchaea from hypersaline soda lakes.</title>
        <authorList>
            <person name="Sorokin D.Y."/>
            <person name="Kublanov I.V."/>
            <person name="Roman P."/>
            <person name="Sinninghe Damste J.S."/>
            <person name="Golyshin P.N."/>
            <person name="Rojo D."/>
            <person name="Ciordia S."/>
            <person name="Mena Md.C."/>
            <person name="Ferrer M."/>
            <person name="Messina E."/>
            <person name="Smedile F."/>
            <person name="La Spada G."/>
            <person name="La Cono V."/>
            <person name="Yakimov M.M."/>
        </authorList>
    </citation>
    <scope>NUCLEOTIDE SEQUENCE [LARGE SCALE GENOMIC DNA]</scope>
    <source>
        <strain evidence="4">AArc1</strain>
    </source>
</reference>
<dbReference type="KEGG" id="nan:AArc1_0304"/>
<dbReference type="PANTHER" id="PTHR45288">
    <property type="entry name" value="THIOREDOXIN FAMILY PROTEIN"/>
    <property type="match status" value="1"/>
</dbReference>
<proteinExistence type="predicted"/>
<organism evidence="3 4">
    <name type="scientific">Natrarchaeobaculum sulfurireducens</name>
    <dbReference type="NCBI Taxonomy" id="2044521"/>
    <lineage>
        <taxon>Archaea</taxon>
        <taxon>Methanobacteriati</taxon>
        <taxon>Methanobacteriota</taxon>
        <taxon>Stenosarchaea group</taxon>
        <taxon>Halobacteria</taxon>
        <taxon>Halobacteriales</taxon>
        <taxon>Natrialbaceae</taxon>
        <taxon>Natrarchaeobaculum</taxon>
    </lineage>
</organism>
<protein>
    <submittedName>
        <fullName evidence="3">Glutaredoxin</fullName>
    </submittedName>
</protein>
<evidence type="ECO:0000313" key="4">
    <source>
        <dbReference type="Proteomes" id="UP000258707"/>
    </source>
</evidence>
<name>A0A346PAV3_9EURY</name>
<dbReference type="PROSITE" id="PS51354">
    <property type="entry name" value="GLUTAREDOXIN_2"/>
    <property type="match status" value="1"/>
</dbReference>
<sequence>MVFAVLATAGADATFIYRVPIQWAMNASTGRGDGRGGDDRTDPPITFYRLQACPYCERVTRTLQELDLEYRSRFVEPLHSKRDVVKRVAGVRTVPVIVDEDTGVTMAESANIVDYLESTYGDGTETSVGEQPAAADRDASGGDT</sequence>
<dbReference type="AlphaFoldDB" id="A0A346PAV3"/>
<evidence type="ECO:0000259" key="2">
    <source>
        <dbReference type="PROSITE" id="PS50404"/>
    </source>
</evidence>
<dbReference type="PANTHER" id="PTHR45288:SF2">
    <property type="entry name" value="THIOREDOXIN FAMILY PROTEIN"/>
    <property type="match status" value="1"/>
</dbReference>
<evidence type="ECO:0000256" key="1">
    <source>
        <dbReference type="SAM" id="MobiDB-lite"/>
    </source>
</evidence>
<gene>
    <name evidence="3" type="ORF">AArc1_0304</name>
</gene>
<dbReference type="InterPro" id="IPR004045">
    <property type="entry name" value="Glutathione_S-Trfase_N"/>
</dbReference>